<dbReference type="Proteomes" id="UP001492380">
    <property type="component" value="Unassembled WGS sequence"/>
</dbReference>
<dbReference type="PANTHER" id="PTHR28009:SF1">
    <property type="entry name" value="PHEROMONE ALPHA FACTOR RECEPTOR"/>
    <property type="match status" value="1"/>
</dbReference>
<evidence type="ECO:0000256" key="1">
    <source>
        <dbReference type="SAM" id="MobiDB-lite"/>
    </source>
</evidence>
<keyword evidence="2" id="KW-1133">Transmembrane helix</keyword>
<feature type="transmembrane region" description="Helical" evidence="2">
    <location>
        <begin position="42"/>
        <end position="66"/>
    </location>
</feature>
<dbReference type="InterPro" id="IPR000366">
    <property type="entry name" value="GPCR_STE2"/>
</dbReference>
<name>A0ABR1YJZ0_9PEZI</name>
<dbReference type="EMBL" id="JBBWRZ010000007">
    <property type="protein sequence ID" value="KAK8232118.1"/>
    <property type="molecule type" value="Genomic_DNA"/>
</dbReference>
<evidence type="ECO:0000256" key="2">
    <source>
        <dbReference type="SAM" id="Phobius"/>
    </source>
</evidence>
<feature type="compositionally biased region" description="Polar residues" evidence="1">
    <location>
        <begin position="322"/>
        <end position="349"/>
    </location>
</feature>
<feature type="transmembrane region" description="Helical" evidence="2">
    <location>
        <begin position="199"/>
        <end position="220"/>
    </location>
</feature>
<gene>
    <name evidence="3" type="ORF">HDK90DRAFT_554856</name>
</gene>
<accession>A0ABR1YJZ0</accession>
<feature type="transmembrane region" description="Helical" evidence="2">
    <location>
        <begin position="122"/>
        <end position="145"/>
    </location>
</feature>
<keyword evidence="3" id="KW-0675">Receptor</keyword>
<feature type="transmembrane region" description="Helical" evidence="2">
    <location>
        <begin position="270"/>
        <end position="291"/>
    </location>
</feature>
<dbReference type="CDD" id="cd14939">
    <property type="entry name" value="7tmD_STE2"/>
    <property type="match status" value="1"/>
</dbReference>
<evidence type="ECO:0000313" key="4">
    <source>
        <dbReference type="Proteomes" id="UP001492380"/>
    </source>
</evidence>
<protein>
    <submittedName>
        <fullName evidence="3">Mating-type alpha-pheromone receptor PreB</fullName>
    </submittedName>
</protein>
<keyword evidence="2" id="KW-0472">Membrane</keyword>
<feature type="transmembrane region" description="Helical" evidence="2">
    <location>
        <begin position="78"/>
        <end position="102"/>
    </location>
</feature>
<dbReference type="PANTHER" id="PTHR28009">
    <property type="entry name" value="PHEROMONE ALPHA FACTOR RECEPTOR"/>
    <property type="match status" value="1"/>
</dbReference>
<dbReference type="Pfam" id="PF02116">
    <property type="entry name" value="STE2"/>
    <property type="match status" value="1"/>
</dbReference>
<sequence length="389" mass="42571">MADSVSDASQAFDPFSQTVVFRTADGEKIPVPLEELNIFAQYAIQICINYATQIGASAILLALLLVMTPHDKRRSPIFIFNTVSLVINILRNVFQCLYYTGSFWNVYSFVTFDYSIVKSTDVAYSVTATILTLTLLICIQTSLVLQVQVVCVTVSKAFRYALVLLSSIVALATIGVRFALTVVNVQSILGVVTMGEWTFLASSSNIILSCSICFFSLIFTGKLAFAIRNRRKLGMKQFGPMQIIFVMGCNTLIVPAIVSILAYASSGLMLGSLVLTLVALFLPLSAIWASAHVERNDIASRGLDAHHRLFGSFRFKRDRNPSAVSESTSTAPLKGPTMSQKTADSETTQVDLEVGNETHVYGTHYTTTRLRMISEHSGEVDPLTVVPGK</sequence>
<dbReference type="InterPro" id="IPR027458">
    <property type="entry name" value="STE2_TM1-TM2_sf"/>
</dbReference>
<keyword evidence="4" id="KW-1185">Reference proteome</keyword>
<feature type="transmembrane region" description="Helical" evidence="2">
    <location>
        <begin position="157"/>
        <end position="179"/>
    </location>
</feature>
<keyword evidence="2" id="KW-0812">Transmembrane</keyword>
<feature type="region of interest" description="Disordered" evidence="1">
    <location>
        <begin position="321"/>
        <end position="349"/>
    </location>
</feature>
<comment type="caution">
    <text evidence="3">The sequence shown here is derived from an EMBL/GenBank/DDBJ whole genome shotgun (WGS) entry which is preliminary data.</text>
</comment>
<dbReference type="Gene3D" id="1.10.287.920">
    <property type="entry name" value="Pheromone alpha factor receptor"/>
    <property type="match status" value="1"/>
</dbReference>
<organism evidence="3 4">
    <name type="scientific">Phyllosticta capitalensis</name>
    <dbReference type="NCBI Taxonomy" id="121624"/>
    <lineage>
        <taxon>Eukaryota</taxon>
        <taxon>Fungi</taxon>
        <taxon>Dikarya</taxon>
        <taxon>Ascomycota</taxon>
        <taxon>Pezizomycotina</taxon>
        <taxon>Dothideomycetes</taxon>
        <taxon>Dothideomycetes incertae sedis</taxon>
        <taxon>Botryosphaeriales</taxon>
        <taxon>Phyllostictaceae</taxon>
        <taxon>Phyllosticta</taxon>
    </lineage>
</organism>
<dbReference type="PRINTS" id="PR00250">
    <property type="entry name" value="GPCRSTE2"/>
</dbReference>
<evidence type="ECO:0000313" key="3">
    <source>
        <dbReference type="EMBL" id="KAK8232118.1"/>
    </source>
</evidence>
<feature type="transmembrane region" description="Helical" evidence="2">
    <location>
        <begin position="241"/>
        <end position="264"/>
    </location>
</feature>
<reference evidence="3 4" key="1">
    <citation type="submission" date="2024-04" db="EMBL/GenBank/DDBJ databases">
        <title>Phyllosticta paracitricarpa is synonymous to the EU quarantine fungus P. citricarpa based on phylogenomic analyses.</title>
        <authorList>
            <consortium name="Lawrence Berkeley National Laboratory"/>
            <person name="Van Ingen-Buijs V.A."/>
            <person name="Van Westerhoven A.C."/>
            <person name="Haridas S."/>
            <person name="Skiadas P."/>
            <person name="Martin F."/>
            <person name="Groenewald J.Z."/>
            <person name="Crous P.W."/>
            <person name="Seidl M.F."/>
        </authorList>
    </citation>
    <scope>NUCLEOTIDE SEQUENCE [LARGE SCALE GENOMIC DNA]</scope>
    <source>
        <strain evidence="3 4">CBS 123374</strain>
    </source>
</reference>
<proteinExistence type="predicted"/>